<keyword evidence="5" id="KW-0170">Cobalt</keyword>
<dbReference type="Gene3D" id="3.20.20.240">
    <property type="entry name" value="Methylmalonyl-CoA mutase"/>
    <property type="match status" value="1"/>
</dbReference>
<comment type="cofactor">
    <cofactor evidence="1">
        <name>adenosylcob(III)alamin</name>
        <dbReference type="ChEBI" id="CHEBI:18408"/>
    </cofactor>
</comment>
<dbReference type="InterPro" id="IPR036724">
    <property type="entry name" value="Cobalamin-bd_sf"/>
</dbReference>
<dbReference type="SUPFAM" id="SSF51703">
    <property type="entry name" value="Cobalamin (vitamin B12)-dependent enzymes"/>
    <property type="match status" value="1"/>
</dbReference>
<evidence type="ECO:0000259" key="6">
    <source>
        <dbReference type="Pfam" id="PF01642"/>
    </source>
</evidence>
<reference evidence="7" key="1">
    <citation type="submission" date="2005-08" db="EMBL/GenBank/DDBJ databases">
        <title>Complete sequence of Chlorobium chlorochromatii CaD3.</title>
        <authorList>
            <person name="Copeland A."/>
            <person name="Lucas S."/>
            <person name="Lapidus A."/>
            <person name="Barry K."/>
            <person name="Detter J.C."/>
            <person name="Glavina T."/>
            <person name="Hammon N."/>
            <person name="Israni S."/>
            <person name="Pitluck S."/>
            <person name="Bryant D."/>
            <person name="Schmutz J."/>
            <person name="Larimer F."/>
            <person name="Land M."/>
            <person name="Kyrpides N."/>
            <person name="Ivanova N."/>
            <person name="Richardson P."/>
        </authorList>
    </citation>
    <scope>NUCLEOTIDE SEQUENCE [LARGE SCALE GENOMIC DNA]</scope>
    <source>
        <strain evidence="7">CaD3</strain>
    </source>
</reference>
<dbReference type="EC" id="5.4.99.2" evidence="7"/>
<dbReference type="GO" id="GO:0046872">
    <property type="term" value="F:metal ion binding"/>
    <property type="evidence" value="ECO:0007669"/>
    <property type="project" value="InterPro"/>
</dbReference>
<dbReference type="SUPFAM" id="SSF52242">
    <property type="entry name" value="Cobalamin (vitamin B12)-binding domain"/>
    <property type="match status" value="1"/>
</dbReference>
<dbReference type="Pfam" id="PF01642">
    <property type="entry name" value="MM_CoA_mutase"/>
    <property type="match status" value="1"/>
</dbReference>
<accession>Q3AR91</accession>
<dbReference type="STRING" id="340177.Cag_1222"/>
<evidence type="ECO:0000313" key="7">
    <source>
        <dbReference type="EMBL" id="ABB28484.1"/>
    </source>
</evidence>
<dbReference type="HOGENOM" id="CLU_009523_6_0_10"/>
<sequence length="597" mass="64807">MIEQHSHALFNDFPAISEAEWLAQVAVDLKSDTAFESLCWHTLDDFTLKPWYARESAPPPLTIPTVKATNAWLNCKRIVVNNAATANGEALYWLERSNAALEFHCSNATLTNAESLQQLLAGIDANAVALYFSGNLPSTAELLKKLASTAHLAENKGGLLNAIAQHENVAALFQAGSQLPNFRWLTVDTMPYHQQGATPAQEIAVALAHVSNLLHRATDAAIAAEDAAQRMEIIMAVGSSHFVELAKPRAFRYLLAQLLHAYGVPQANLPIALPHLFARTSPRNNSLLDPYTNVLRLTTEAISAILGGYDALHISDFDNAALSVKSDVAERITSNIHLILREEGNLHHVVDPAKGSRYIEAVTHQLIHTAWELFLAIEENGGINSEAGANFLADKISQAEAKRQKAVAQRKNSLIGVNRYTTPLTAEQHANFEALMQANAQAAASGNLAAPFEQLRLAMQAYTAQHNTTPTVATLMAGDMAISRRQAAFCDDAMQCGGFALGGKVVVGDDVEKSCIDVLMQQPAMVILCIAEKNPLPTAEQLCHTLRAHNKEVLIVMAGKPPAEHERLLTAGVDSFLYTGCNVLNMLESYQRKTGVQ</sequence>
<dbReference type="AlphaFoldDB" id="Q3AR91"/>
<comment type="similarity">
    <text evidence="2">Belongs to the methylmalonyl-CoA mutase family.</text>
</comment>
<dbReference type="InterPro" id="IPR016176">
    <property type="entry name" value="Cbl-dep_enz_cat"/>
</dbReference>
<keyword evidence="3" id="KW-0846">Cobalamin</keyword>
<evidence type="ECO:0000256" key="3">
    <source>
        <dbReference type="ARBA" id="ARBA00022628"/>
    </source>
</evidence>
<dbReference type="OrthoDB" id="9762378at2"/>
<dbReference type="EMBL" id="CP000108">
    <property type="protein sequence ID" value="ABB28484.1"/>
    <property type="molecule type" value="Genomic_DNA"/>
</dbReference>
<evidence type="ECO:0000256" key="2">
    <source>
        <dbReference type="ARBA" id="ARBA00008465"/>
    </source>
</evidence>
<dbReference type="eggNOG" id="COG1884">
    <property type="taxonomic scope" value="Bacteria"/>
</dbReference>
<evidence type="ECO:0000256" key="5">
    <source>
        <dbReference type="ARBA" id="ARBA00023285"/>
    </source>
</evidence>
<gene>
    <name evidence="7" type="ordered locus">Cag_1222</name>
</gene>
<proteinExistence type="inferred from homology"/>
<dbReference type="PANTHER" id="PTHR48101">
    <property type="entry name" value="METHYLMALONYL-COA MUTASE, MITOCHONDRIAL-RELATED"/>
    <property type="match status" value="1"/>
</dbReference>
<organism evidence="7">
    <name type="scientific">Chlorobium chlorochromatii (strain CaD3)</name>
    <dbReference type="NCBI Taxonomy" id="340177"/>
    <lineage>
        <taxon>Bacteria</taxon>
        <taxon>Pseudomonadati</taxon>
        <taxon>Chlorobiota</taxon>
        <taxon>Chlorobiia</taxon>
        <taxon>Chlorobiales</taxon>
        <taxon>Chlorobiaceae</taxon>
        <taxon>Chlorobium/Pelodictyon group</taxon>
        <taxon>Chlorobium</taxon>
    </lineage>
</organism>
<dbReference type="KEGG" id="cch:Cag_1222"/>
<evidence type="ECO:0000256" key="4">
    <source>
        <dbReference type="ARBA" id="ARBA00023235"/>
    </source>
</evidence>
<protein>
    <submittedName>
        <fullName evidence="7">Heterodimeric methylmalonyl-CoA mutase small subunit</fullName>
        <ecNumber evidence="7">5.4.99.2</ecNumber>
    </submittedName>
</protein>
<name>Q3AR91_CHLCH</name>
<dbReference type="PANTHER" id="PTHR48101:SF1">
    <property type="entry name" value="METHYLMALONYL-COA MUTASE, LARGE SUBUNIT"/>
    <property type="match status" value="1"/>
</dbReference>
<feature type="domain" description="Methylmalonyl-CoA mutase alpha/beta chain catalytic" evidence="6">
    <location>
        <begin position="176"/>
        <end position="437"/>
    </location>
</feature>
<dbReference type="InterPro" id="IPR006099">
    <property type="entry name" value="MeMalonylCoA_mutase_a/b_cat"/>
</dbReference>
<evidence type="ECO:0000256" key="1">
    <source>
        <dbReference type="ARBA" id="ARBA00001922"/>
    </source>
</evidence>
<keyword evidence="4 7" id="KW-0413">Isomerase</keyword>
<dbReference type="Gene3D" id="3.40.50.280">
    <property type="entry name" value="Cobalamin-binding domain"/>
    <property type="match status" value="1"/>
</dbReference>
<dbReference type="CDD" id="cd03677">
    <property type="entry name" value="MM_CoA_mutase_beta"/>
    <property type="match status" value="1"/>
</dbReference>
<dbReference type="GO" id="GO:0031419">
    <property type="term" value="F:cobalamin binding"/>
    <property type="evidence" value="ECO:0007669"/>
    <property type="project" value="UniProtKB-KW"/>
</dbReference>
<dbReference type="GO" id="GO:0004494">
    <property type="term" value="F:methylmalonyl-CoA mutase activity"/>
    <property type="evidence" value="ECO:0007669"/>
    <property type="project" value="UniProtKB-EC"/>
</dbReference>